<accession>A0ABR1K6B0</accession>
<keyword evidence="2" id="KW-1185">Reference proteome</keyword>
<comment type="caution">
    <text evidence="1">The sequence shown here is derived from an EMBL/GenBank/DDBJ whole genome shotgun (WGS) entry which is preliminary data.</text>
</comment>
<reference evidence="1 2" key="1">
    <citation type="submission" date="2024-01" db="EMBL/GenBank/DDBJ databases">
        <title>A draft genome for the cacao thread blight pathogen Marasmiellus scandens.</title>
        <authorList>
            <person name="Baruah I.K."/>
            <person name="Leung J."/>
            <person name="Bukari Y."/>
            <person name="Amoako-Attah I."/>
            <person name="Meinhardt L.W."/>
            <person name="Bailey B.A."/>
            <person name="Cohen S.P."/>
        </authorList>
    </citation>
    <scope>NUCLEOTIDE SEQUENCE [LARGE SCALE GENOMIC DNA]</scope>
    <source>
        <strain evidence="1 2">GH-19</strain>
    </source>
</reference>
<protein>
    <submittedName>
        <fullName evidence="1">Uncharacterized protein</fullName>
    </submittedName>
</protein>
<organism evidence="1 2">
    <name type="scientific">Marasmiellus scandens</name>
    <dbReference type="NCBI Taxonomy" id="2682957"/>
    <lineage>
        <taxon>Eukaryota</taxon>
        <taxon>Fungi</taxon>
        <taxon>Dikarya</taxon>
        <taxon>Basidiomycota</taxon>
        <taxon>Agaricomycotina</taxon>
        <taxon>Agaricomycetes</taxon>
        <taxon>Agaricomycetidae</taxon>
        <taxon>Agaricales</taxon>
        <taxon>Marasmiineae</taxon>
        <taxon>Omphalotaceae</taxon>
        <taxon>Marasmiellus</taxon>
    </lineage>
</organism>
<gene>
    <name evidence="1" type="ORF">VKT23_000281</name>
</gene>
<proteinExistence type="predicted"/>
<evidence type="ECO:0000313" key="1">
    <source>
        <dbReference type="EMBL" id="KAK7472159.1"/>
    </source>
</evidence>
<evidence type="ECO:0000313" key="2">
    <source>
        <dbReference type="Proteomes" id="UP001498398"/>
    </source>
</evidence>
<dbReference type="EMBL" id="JBANRG010000001">
    <property type="protein sequence ID" value="KAK7472159.1"/>
    <property type="molecule type" value="Genomic_DNA"/>
</dbReference>
<name>A0ABR1K6B0_9AGAR</name>
<sequence>MPQIIEPLPYILRFVAASPPSNFIHNWEVLNMEGQCIFKIVTNLPQKNGYNHVVKPMPVTHFCSKRGVFAQIDWHDPSGTSIRIGRFEDIACTARLPPETAQALVVPAPSRWQLLSNWAKCLVRDPKGETW</sequence>
<dbReference type="Proteomes" id="UP001498398">
    <property type="component" value="Unassembled WGS sequence"/>
</dbReference>